<dbReference type="InterPro" id="IPR005791">
    <property type="entry name" value="SecD"/>
</dbReference>
<feature type="domain" description="Protein export membrane protein SecD/SecF C-terminal" evidence="10">
    <location>
        <begin position="256"/>
        <end position="396"/>
    </location>
</feature>
<dbReference type="Gene3D" id="1.20.1640.10">
    <property type="entry name" value="Multidrug efflux transporter AcrB transmembrane domain"/>
    <property type="match status" value="1"/>
</dbReference>
<comment type="caution">
    <text evidence="9">Lacks conserved residue(s) required for the propagation of feature annotation.</text>
</comment>
<dbReference type="Pfam" id="PF02355">
    <property type="entry name" value="SecD_SecF_C"/>
    <property type="match status" value="1"/>
</dbReference>
<dbReference type="EMBL" id="JACOQK010000001">
    <property type="protein sequence ID" value="MBC5786865.1"/>
    <property type="molecule type" value="Genomic_DNA"/>
</dbReference>
<organism evidence="12 13">
    <name type="scientific">Clostridium facile</name>
    <dbReference type="NCBI Taxonomy" id="2763035"/>
    <lineage>
        <taxon>Bacteria</taxon>
        <taxon>Bacillati</taxon>
        <taxon>Bacillota</taxon>
        <taxon>Clostridia</taxon>
        <taxon>Eubacteriales</taxon>
        <taxon>Clostridiaceae</taxon>
        <taxon>Clostridium</taxon>
    </lineage>
</organism>
<keyword evidence="5 9" id="KW-0653">Protein transport</keyword>
<evidence type="ECO:0000256" key="9">
    <source>
        <dbReference type="HAMAP-Rule" id="MF_01463"/>
    </source>
</evidence>
<keyword evidence="2 9" id="KW-0813">Transport</keyword>
<evidence type="ECO:0000313" key="13">
    <source>
        <dbReference type="Proteomes" id="UP000649151"/>
    </source>
</evidence>
<sequence length="470" mass="50279">MKRKGKPTFFIVLVLIIIFAVVTAFGVKTRWGDNTTTYIKGLQDIRWGIDIRGGVDVTFAPPEDVTDVTEEQMNAAEAVIKQRLLAQNITDSEVYTDQNKHRIIVRFPWPADEEDFDAQAAIETLGETAELTFREGKETDSEGAPSGTTAENIILTGSDVKEAKAVYGSTSGSSSQQQYQVSLELTDEGAEKFSDATGKLYASNGTISIWMDDTMISAPTVNAQITDGKAVITGNFTAESASELADKINGGALPFKLETQSYNSISPTLGLQARDMMAIAGIIAFAVIALFMIIMYRLPGAVASIALIGQVTLSLAAISGFFAPFPSFTLTLPGIAGIILGVGMGVDANVLIATRIREELHNGKSIDAAIDTGYKRGLTAVVDGNLTTVLIAIILMGAFGTPDSIFSKILHPIFFMFGSSTEGTIYSFGFTLLVSIIGNFIMGVGASKLMIKSLSKFKCFRNPKLYGGAK</sequence>
<dbReference type="InterPro" id="IPR022813">
    <property type="entry name" value="SecD/SecF_arch_bac"/>
</dbReference>
<dbReference type="InterPro" id="IPR055344">
    <property type="entry name" value="SecD_SecF_C_bact"/>
</dbReference>
<keyword evidence="3 9" id="KW-1003">Cell membrane</keyword>
<name>A0ABR7INZ9_9CLOT</name>
<evidence type="ECO:0000256" key="6">
    <source>
        <dbReference type="ARBA" id="ARBA00022989"/>
    </source>
</evidence>
<comment type="subunit">
    <text evidence="9">Forms a complex with SecF. Part of the essential Sec protein translocation apparatus which comprises SecA, SecYEG and auxiliary proteins SecDF. Other proteins may also be involved.</text>
</comment>
<evidence type="ECO:0000313" key="12">
    <source>
        <dbReference type="EMBL" id="MBC5786865.1"/>
    </source>
</evidence>
<feature type="transmembrane region" description="Helical" evidence="9">
    <location>
        <begin position="335"/>
        <end position="356"/>
    </location>
</feature>
<evidence type="ECO:0000256" key="4">
    <source>
        <dbReference type="ARBA" id="ARBA00022692"/>
    </source>
</evidence>
<dbReference type="InterPro" id="IPR054384">
    <property type="entry name" value="SecDF_P1_head"/>
</dbReference>
<dbReference type="Proteomes" id="UP000649151">
    <property type="component" value="Unassembled WGS sequence"/>
</dbReference>
<gene>
    <name evidence="9" type="primary">secD</name>
    <name evidence="12" type="ORF">H8Z77_02360</name>
</gene>
<dbReference type="Pfam" id="PF22599">
    <property type="entry name" value="SecDF_P1_head"/>
    <property type="match status" value="1"/>
</dbReference>
<comment type="similarity">
    <text evidence="9">Belongs to the SecD/SecF family. SecD subfamily.</text>
</comment>
<keyword evidence="13" id="KW-1185">Reference proteome</keyword>
<evidence type="ECO:0000256" key="7">
    <source>
        <dbReference type="ARBA" id="ARBA00023010"/>
    </source>
</evidence>
<dbReference type="Gene3D" id="3.30.1360.200">
    <property type="match status" value="1"/>
</dbReference>
<keyword evidence="8 9" id="KW-0472">Membrane</keyword>
<dbReference type="PANTHER" id="PTHR30081:SF1">
    <property type="entry name" value="PROTEIN TRANSLOCASE SUBUNIT SECD"/>
    <property type="match status" value="1"/>
</dbReference>
<evidence type="ECO:0000259" key="11">
    <source>
        <dbReference type="Pfam" id="PF22599"/>
    </source>
</evidence>
<protein>
    <recommendedName>
        <fullName evidence="9">Protein translocase subunit SecD</fullName>
    </recommendedName>
</protein>
<feature type="transmembrane region" description="Helical" evidence="9">
    <location>
        <begin position="276"/>
        <end position="294"/>
    </location>
</feature>
<evidence type="ECO:0000259" key="10">
    <source>
        <dbReference type="Pfam" id="PF02355"/>
    </source>
</evidence>
<keyword evidence="4 9" id="KW-0812">Transmembrane</keyword>
<dbReference type="RefSeq" id="WP_186996058.1">
    <property type="nucleotide sequence ID" value="NZ_JACOQK010000001.1"/>
</dbReference>
<evidence type="ECO:0000256" key="5">
    <source>
        <dbReference type="ARBA" id="ARBA00022927"/>
    </source>
</evidence>
<accession>A0ABR7INZ9</accession>
<dbReference type="InterPro" id="IPR048634">
    <property type="entry name" value="SecD_SecF_C"/>
</dbReference>
<evidence type="ECO:0000256" key="8">
    <source>
        <dbReference type="ARBA" id="ARBA00023136"/>
    </source>
</evidence>
<dbReference type="PANTHER" id="PTHR30081">
    <property type="entry name" value="PROTEIN-EXPORT MEMBRANE PROTEIN SEC"/>
    <property type="match status" value="1"/>
</dbReference>
<feature type="transmembrane region" description="Helical" evidence="9">
    <location>
        <begin position="377"/>
        <end position="399"/>
    </location>
</feature>
<reference evidence="12 13" key="1">
    <citation type="submission" date="2020-08" db="EMBL/GenBank/DDBJ databases">
        <title>Genome public.</title>
        <authorList>
            <person name="Liu C."/>
            <person name="Sun Q."/>
        </authorList>
    </citation>
    <scope>NUCLEOTIDE SEQUENCE [LARGE SCALE GENOMIC DNA]</scope>
    <source>
        <strain evidence="12 13">NSJ-27</strain>
    </source>
</reference>
<keyword evidence="7 9" id="KW-0811">Translocation</keyword>
<dbReference type="SUPFAM" id="SSF82866">
    <property type="entry name" value="Multidrug efflux transporter AcrB transmembrane domain"/>
    <property type="match status" value="1"/>
</dbReference>
<dbReference type="HAMAP" id="MF_01463_B">
    <property type="entry name" value="SecD_B"/>
    <property type="match status" value="1"/>
</dbReference>
<evidence type="ECO:0000256" key="2">
    <source>
        <dbReference type="ARBA" id="ARBA00022448"/>
    </source>
</evidence>
<dbReference type="NCBIfam" id="TIGR00916">
    <property type="entry name" value="2A0604s01"/>
    <property type="match status" value="1"/>
</dbReference>
<proteinExistence type="inferred from homology"/>
<dbReference type="Gene3D" id="3.30.70.3400">
    <property type="match status" value="1"/>
</dbReference>
<comment type="caution">
    <text evidence="12">The sequence shown here is derived from an EMBL/GenBank/DDBJ whole genome shotgun (WGS) entry which is preliminary data.</text>
</comment>
<evidence type="ECO:0000256" key="3">
    <source>
        <dbReference type="ARBA" id="ARBA00022475"/>
    </source>
</evidence>
<feature type="domain" description="SecDF P1 head subdomain" evidence="11">
    <location>
        <begin position="150"/>
        <end position="254"/>
    </location>
</feature>
<comment type="function">
    <text evidence="9">Part of the Sec protein translocase complex. Interacts with the SecYEG preprotein conducting channel. SecDF uses the proton motive force (PMF) to complete protein translocation after the ATP-dependent function of SecA.</text>
</comment>
<feature type="transmembrane region" description="Helical" evidence="9">
    <location>
        <begin position="301"/>
        <end position="323"/>
    </location>
</feature>
<evidence type="ECO:0000256" key="1">
    <source>
        <dbReference type="ARBA" id="ARBA00004651"/>
    </source>
</evidence>
<feature type="transmembrane region" description="Helical" evidence="9">
    <location>
        <begin position="425"/>
        <end position="451"/>
    </location>
</feature>
<keyword evidence="6 9" id="KW-1133">Transmembrane helix</keyword>
<comment type="subcellular location">
    <subcellularLocation>
        <location evidence="1 9">Cell membrane</location>
        <topology evidence="1 9">Multi-pass membrane protein</topology>
    </subcellularLocation>
</comment>